<evidence type="ECO:0000259" key="6">
    <source>
        <dbReference type="Pfam" id="PF21229"/>
    </source>
</evidence>
<dbReference type="InterPro" id="IPR041384">
    <property type="entry name" value="DNTTIP1_dimer"/>
</dbReference>
<keyword evidence="8" id="KW-1185">Reference proteome</keyword>
<comment type="caution">
    <text evidence="7">The sequence shown here is derived from an EMBL/GenBank/DDBJ whole genome shotgun (WGS) entry which is preliminary data.</text>
</comment>
<dbReference type="InterPro" id="IPR049121">
    <property type="entry name" value="TdIF1_C"/>
</dbReference>
<dbReference type="Pfam" id="PF21229">
    <property type="entry name" value="TdIF1_2nd"/>
    <property type="match status" value="1"/>
</dbReference>
<feature type="compositionally biased region" description="Basic and acidic residues" evidence="4">
    <location>
        <begin position="512"/>
        <end position="526"/>
    </location>
</feature>
<dbReference type="EMBL" id="JAVFWL010000003">
    <property type="protein sequence ID" value="KAK6740772.1"/>
    <property type="molecule type" value="Genomic_DNA"/>
</dbReference>
<dbReference type="Pfam" id="PF18192">
    <property type="entry name" value="DNTTIP1_dimer"/>
    <property type="match status" value="1"/>
</dbReference>
<keyword evidence="2" id="KW-0238">DNA-binding</keyword>
<accession>A0ABR1CSF8</accession>
<comment type="subcellular location">
    <subcellularLocation>
        <location evidence="1">Nucleus</location>
    </subcellularLocation>
</comment>
<feature type="domain" description="DNTTIP1 dimerisation" evidence="5">
    <location>
        <begin position="440"/>
        <end position="505"/>
    </location>
</feature>
<feature type="region of interest" description="Disordered" evidence="4">
    <location>
        <begin position="512"/>
        <end position="553"/>
    </location>
</feature>
<dbReference type="Proteomes" id="UP001303046">
    <property type="component" value="Unassembled WGS sequence"/>
</dbReference>
<evidence type="ECO:0000256" key="2">
    <source>
        <dbReference type="ARBA" id="ARBA00023125"/>
    </source>
</evidence>
<dbReference type="InterPro" id="IPR033438">
    <property type="entry name" value="MOLO1"/>
</dbReference>
<dbReference type="PANTHER" id="PTHR23399">
    <property type="entry name" value="DEOXYNUCLEOTIDYLTRANSFERASE TERMINAL-INTERACTING PROTEIN 1"/>
    <property type="match status" value="1"/>
</dbReference>
<dbReference type="InterPro" id="IPR026064">
    <property type="entry name" value="TdIF1"/>
</dbReference>
<gene>
    <name evidence="7" type="primary">Necator_chrIII.g9694</name>
    <name evidence="7" type="ORF">RB195_008929</name>
</gene>
<evidence type="ECO:0000256" key="4">
    <source>
        <dbReference type="SAM" id="MobiDB-lite"/>
    </source>
</evidence>
<protein>
    <recommendedName>
        <fullName evidence="9">DNTTIP1 dimerisation domain-containing protein</fullName>
    </recommendedName>
</protein>
<evidence type="ECO:0000256" key="3">
    <source>
        <dbReference type="ARBA" id="ARBA00023242"/>
    </source>
</evidence>
<evidence type="ECO:0008006" key="9">
    <source>
        <dbReference type="Google" id="ProtNLM"/>
    </source>
</evidence>
<evidence type="ECO:0000259" key="5">
    <source>
        <dbReference type="Pfam" id="PF18192"/>
    </source>
</evidence>
<feature type="domain" description="TdIF1 C-terminal" evidence="6">
    <location>
        <begin position="598"/>
        <end position="644"/>
    </location>
</feature>
<evidence type="ECO:0000313" key="7">
    <source>
        <dbReference type="EMBL" id="KAK6740772.1"/>
    </source>
</evidence>
<keyword evidence="3" id="KW-0539">Nucleus</keyword>
<sequence>MFCTTALVLDSTLCGDHFPATKVGYSSNKIFFIDLSSKILQQEIQNNPGGQSDKKKLTFDTSTTMTSSYSTTVPLFLSLIQISIQSQWTSGQYPDLRGPTVGQCAAVLPRNKQHMYICDPDRILNNTQAMSLNKQLHDLAVGTPCHCQRRSQCTTGMPGTETEGFHGFVVSVAIVQNLQMQIHSPSEAQLTERAEAFCRALEGRWALGDCGNSVIVFVWEHYKKMIIWPARLAEKYVTVEERKNILHKVNDLAQTDQWYAALSQVIGELLRELNGEESGKVDTGTLSLVVAVGLAVLLTMLITCCVCAFRCCGNLRSEDRPRPVRRAVERVDSLRETVLRRGSQLRRSISRSPKFQNNPNRFFSADTTMLIYCRVSQTRCFRTMFDKLTGNGNGNKMNMRVHVLEGILSSIETDGSSARVNSLRQVIRRNKADMADDAGKSLDLMRRIFQNEITKELQQIMDRHIRTTFSPAIENLKKNGHVVDQDVINDLYTSILDAAKAPFVRDRASTMNRDRLNSERSKRGYESDESDVSILSQSSEIKRRRGRPRKDEELSSLDLSPFTMHEVLKWSPERHLLTTRYIPAAKVAALLSIPVTVFFSKYPRMFRYSCDEEDRAQLTEEKKLSRGAGRCYLMVMDDVTELLGRSPDLEFSSFVLNEHILLKMRSRTVPVFERLKARLPPSAFTFSQ</sequence>
<name>A0ABR1CSF8_NECAM</name>
<evidence type="ECO:0000313" key="8">
    <source>
        <dbReference type="Proteomes" id="UP001303046"/>
    </source>
</evidence>
<dbReference type="Gene3D" id="3.10.310.50">
    <property type="match status" value="1"/>
</dbReference>
<dbReference type="PANTHER" id="PTHR23399:SF2">
    <property type="entry name" value="DEOXYNUCLEOTIDYLTRANSFERASE TERMINAL-INTERACTING PROTEIN 1"/>
    <property type="match status" value="1"/>
</dbReference>
<proteinExistence type="predicted"/>
<dbReference type="Pfam" id="PF17175">
    <property type="entry name" value="MOLO1"/>
    <property type="match status" value="1"/>
</dbReference>
<organism evidence="7 8">
    <name type="scientific">Necator americanus</name>
    <name type="common">Human hookworm</name>
    <dbReference type="NCBI Taxonomy" id="51031"/>
    <lineage>
        <taxon>Eukaryota</taxon>
        <taxon>Metazoa</taxon>
        <taxon>Ecdysozoa</taxon>
        <taxon>Nematoda</taxon>
        <taxon>Chromadorea</taxon>
        <taxon>Rhabditida</taxon>
        <taxon>Rhabditina</taxon>
        <taxon>Rhabditomorpha</taxon>
        <taxon>Strongyloidea</taxon>
        <taxon>Ancylostomatidae</taxon>
        <taxon>Bunostominae</taxon>
        <taxon>Necator</taxon>
    </lineage>
</organism>
<evidence type="ECO:0000256" key="1">
    <source>
        <dbReference type="ARBA" id="ARBA00004123"/>
    </source>
</evidence>
<reference evidence="7 8" key="1">
    <citation type="submission" date="2023-08" db="EMBL/GenBank/DDBJ databases">
        <title>A Necator americanus chromosomal reference genome.</title>
        <authorList>
            <person name="Ilik V."/>
            <person name="Petrzelkova K.J."/>
            <person name="Pardy F."/>
            <person name="Fuh T."/>
            <person name="Niatou-Singa F.S."/>
            <person name="Gouil Q."/>
            <person name="Baker L."/>
            <person name="Ritchie M.E."/>
            <person name="Jex A.R."/>
            <person name="Gazzola D."/>
            <person name="Li H."/>
            <person name="Toshio Fujiwara R."/>
            <person name="Zhan B."/>
            <person name="Aroian R.V."/>
            <person name="Pafco B."/>
            <person name="Schwarz E.M."/>
        </authorList>
    </citation>
    <scope>NUCLEOTIDE SEQUENCE [LARGE SCALE GENOMIC DNA]</scope>
    <source>
        <strain evidence="7 8">Aroian</strain>
        <tissue evidence="7">Whole animal</tissue>
    </source>
</reference>